<dbReference type="AlphaFoldDB" id="R4PYT7"/>
<accession>R4PYT7</accession>
<dbReference type="OrthoDB" id="9800992at2"/>
<proteinExistence type="predicted"/>
<dbReference type="STRING" id="1332188.L336_0699"/>
<dbReference type="Gene3D" id="2.20.25.10">
    <property type="match status" value="1"/>
</dbReference>
<dbReference type="SUPFAM" id="SSF57783">
    <property type="entry name" value="Zinc beta-ribbon"/>
    <property type="match status" value="1"/>
</dbReference>
<protein>
    <recommendedName>
        <fullName evidence="3">IrrE N-terminal-like domain-containing protein</fullName>
    </recommendedName>
</protein>
<reference evidence="1 2" key="1">
    <citation type="journal article" date="2013" name="Nat. Biotechnol.">
        <title>Genome sequences of rare, uncultured bacteria obtained by differential coverage binning of multiple metagenomes.</title>
        <authorList>
            <person name="Albertsen M."/>
            <person name="Hugenholtz P."/>
            <person name="Skarshewski A."/>
            <person name="Nielsen K.L."/>
            <person name="Tyson G.W."/>
            <person name="Nielsen P.H."/>
        </authorList>
    </citation>
    <scope>NUCLEOTIDE SEQUENCE [LARGE SCALE GENOMIC DNA]</scope>
    <source>
        <strain evidence="1">TM71</strain>
    </source>
</reference>
<evidence type="ECO:0000313" key="1">
    <source>
        <dbReference type="EMBL" id="AGL62401.1"/>
    </source>
</evidence>
<keyword evidence="2" id="KW-1185">Reference proteome</keyword>
<evidence type="ECO:0008006" key="3">
    <source>
        <dbReference type="Google" id="ProtNLM"/>
    </source>
</evidence>
<dbReference type="KEGG" id="saal:L336_0699"/>
<dbReference type="RefSeq" id="WP_015641851.1">
    <property type="nucleotide sequence ID" value="NC_021219.1"/>
</dbReference>
<evidence type="ECO:0000313" key="2">
    <source>
        <dbReference type="Proteomes" id="UP000013893"/>
    </source>
</evidence>
<dbReference type="HOGENOM" id="CLU_1709907_0_0_0"/>
<organism evidence="1 2">
    <name type="scientific">Candidatus Saccharimonas aalborgensis</name>
    <dbReference type="NCBI Taxonomy" id="1332188"/>
    <lineage>
        <taxon>Bacteria</taxon>
        <taxon>Candidatus Saccharimonadota</taxon>
        <taxon>Candidatus Saccharimonadia</taxon>
        <taxon>Candidatus Saccharimonadales</taxon>
        <taxon>Candidatus Saccharimonadaceae</taxon>
        <taxon>Candidatus Saccharimonas</taxon>
    </lineage>
</organism>
<dbReference type="EMBL" id="CP005957">
    <property type="protein sequence ID" value="AGL62401.1"/>
    <property type="molecule type" value="Genomic_DNA"/>
</dbReference>
<sequence length="157" mass="18273">MAKTSWLIEQLKASKDNPLNFTKGTTFGWDYSTHTVTYDPSRRKCDAYLLHEVGHAILGHQGYQTDTQLLEMERAAWDKARELADMYQIIIDDSDIEESLDTYRDWLHSRSLCPHCNSTGLQAASNHYRCAACQHEWRVNEARTCALRRYSTKKRSR</sequence>
<gene>
    <name evidence="1" type="ORF">L336_0699</name>
</gene>
<dbReference type="Proteomes" id="UP000013893">
    <property type="component" value="Chromosome"/>
</dbReference>
<name>R4PYT7_9BACT</name>